<dbReference type="RefSeq" id="WP_138834938.1">
    <property type="nucleotide sequence ID" value="NZ_VCNI01000001.1"/>
</dbReference>
<sequence>MISNPDSILDTNDPGDDVLSRFSYQIYYSVLVSLSILDSERTTKEIYCEQFEDILAKEKDGRFLGIQVKTRALQLGPFKTTDAAVIKSLTRFVELDLKFPSKFRKFILVSNTAFAPNNKSLNVCIKFAKGNNQTELLKPRSSSNSLINKVAIKLKCDKSAVIDTLKKVELQSEYADIKNLHLFVQDKLKKSGVVPNLNPGVIESVVEKLFSFHFKASSLQGVSNGLDCYISKGTSEEEKIKEVLEAKRITKKDLETVIKSEIENPVTLYLKDSPQISGISNSDELMTVKMDAGRISSENIDLSRDYKYSMTNHLLSLMYKEGPEIADKKYNQIKLIVNTECQEAFDEFEDKNLVFGQQMLKNIRSRLRLISKKDQESVFNARYEHLLGMVGILTEECKVWWSKKFEIND</sequence>
<keyword evidence="3" id="KW-1185">Reference proteome</keyword>
<proteinExistence type="predicted"/>
<evidence type="ECO:0000313" key="2">
    <source>
        <dbReference type="EMBL" id="TMU57443.1"/>
    </source>
</evidence>
<reference evidence="2 3" key="1">
    <citation type="submission" date="2019-05" db="EMBL/GenBank/DDBJ databases">
        <title>Flagellimonas sp. AsT0115, sp. nov., isolated from a marine red algae, Asparagopsis taxiformis.</title>
        <authorList>
            <person name="Kim J."/>
            <person name="Jeong S.E."/>
            <person name="Jeon C.O."/>
        </authorList>
    </citation>
    <scope>NUCLEOTIDE SEQUENCE [LARGE SCALE GENOMIC DNA]</scope>
    <source>
        <strain evidence="2 3">AsT0115</strain>
    </source>
</reference>
<organism evidence="2 3">
    <name type="scientific">Flagellimonas algicola</name>
    <dbReference type="NCBI Taxonomy" id="2583815"/>
    <lineage>
        <taxon>Bacteria</taxon>
        <taxon>Pseudomonadati</taxon>
        <taxon>Bacteroidota</taxon>
        <taxon>Flavobacteriia</taxon>
        <taxon>Flavobacteriales</taxon>
        <taxon>Flavobacteriaceae</taxon>
        <taxon>Flagellimonas</taxon>
    </lineage>
</organism>
<dbReference type="InterPro" id="IPR025382">
    <property type="entry name" value="Cap4-like_endonuclease_dom"/>
</dbReference>
<name>A0ABY2WR72_9FLAO</name>
<dbReference type="EMBL" id="VCNI01000001">
    <property type="protein sequence ID" value="TMU57443.1"/>
    <property type="molecule type" value="Genomic_DNA"/>
</dbReference>
<protein>
    <submittedName>
        <fullName evidence="2">DUF4297 domain-containing protein</fullName>
    </submittedName>
</protein>
<dbReference type="Pfam" id="PF14130">
    <property type="entry name" value="Cap4_nuclease"/>
    <property type="match status" value="1"/>
</dbReference>
<comment type="caution">
    <text evidence="2">The sequence shown here is derived from an EMBL/GenBank/DDBJ whole genome shotgun (WGS) entry which is preliminary data.</text>
</comment>
<dbReference type="Proteomes" id="UP000751614">
    <property type="component" value="Unassembled WGS sequence"/>
</dbReference>
<evidence type="ECO:0000259" key="1">
    <source>
        <dbReference type="Pfam" id="PF14130"/>
    </source>
</evidence>
<evidence type="ECO:0000313" key="3">
    <source>
        <dbReference type="Proteomes" id="UP000751614"/>
    </source>
</evidence>
<gene>
    <name evidence="2" type="ORF">FGG15_07840</name>
</gene>
<accession>A0ABY2WR72</accession>
<feature type="domain" description="CD-NTase associated protein 4-like DNA endonuclease" evidence="1">
    <location>
        <begin position="13"/>
        <end position="190"/>
    </location>
</feature>